<dbReference type="InterPro" id="IPR011990">
    <property type="entry name" value="TPR-like_helical_dom_sf"/>
</dbReference>
<accession>A0A2P1PQ15</accession>
<sequence>MSQAATPTAAARIQPFWERIPETLAYPMQSNAIMTLFVLTLVKLATLFPSFMLGIMINTIVNIALFRYASECLLTTSHSDMKAPPYSMQIGEAVAVKHLILQFVLMITAILVGVFGNVWAGLILGLLFAYILPAAIILLTMTRSLREALNPAAWFETISLIGGAYVLLALFCMIYFAIGIAASVYFALASGGGTGGFVGELLSWFAMSYVILASFHLMGYVVYQYADQLGHQVKSDELPRNMRNLRADPDQELIDQTQAISDAGDNAKARAQLLEHMSSRGATTLAHEHYRKLVKKDQDKAALIDHGKRFVAVLAAQGNDKRAVEVYAETLALDNGFRPEIPDEVFRLANRATMLGQHKLAIYIAHGFAQRYPKHEQALKNTLLSARIMCEKLSMIKQAAELIRYAEQKWPEHPQKGELLAVKELVWQTANIHGLQLD</sequence>
<dbReference type="EMBL" id="CP027860">
    <property type="protein sequence ID" value="AVP96937.1"/>
    <property type="molecule type" value="Genomic_DNA"/>
</dbReference>
<dbReference type="Gene3D" id="1.25.40.10">
    <property type="entry name" value="Tetratricopeptide repeat domain"/>
    <property type="match status" value="1"/>
</dbReference>
<dbReference type="AlphaFoldDB" id="A0A2P1PQ15"/>
<evidence type="ECO:0000313" key="3">
    <source>
        <dbReference type="Proteomes" id="UP000241074"/>
    </source>
</evidence>
<proteinExistence type="predicted"/>
<dbReference type="OrthoDB" id="5698243at2"/>
<feature type="transmembrane region" description="Helical" evidence="1">
    <location>
        <begin position="118"/>
        <end position="139"/>
    </location>
</feature>
<feature type="transmembrane region" description="Helical" evidence="1">
    <location>
        <begin position="90"/>
        <end position="112"/>
    </location>
</feature>
<feature type="transmembrane region" description="Helical" evidence="1">
    <location>
        <begin position="160"/>
        <end position="189"/>
    </location>
</feature>
<protein>
    <submittedName>
        <fullName evidence="2">Uncharacterized protein</fullName>
    </submittedName>
</protein>
<dbReference type="KEGG" id="xba:C7S18_06870"/>
<keyword evidence="1" id="KW-1133">Transmembrane helix</keyword>
<dbReference type="Proteomes" id="UP000241074">
    <property type="component" value="Chromosome"/>
</dbReference>
<feature type="transmembrane region" description="Helical" evidence="1">
    <location>
        <begin position="201"/>
        <end position="223"/>
    </location>
</feature>
<keyword evidence="1" id="KW-0472">Membrane</keyword>
<dbReference type="RefSeq" id="WP_106890862.1">
    <property type="nucleotide sequence ID" value="NZ_CP027860.1"/>
</dbReference>
<keyword evidence="3" id="KW-1185">Reference proteome</keyword>
<reference evidence="2 3" key="2">
    <citation type="submission" date="2018-03" db="EMBL/GenBank/DDBJ databases">
        <authorList>
            <person name="Keele B.F."/>
        </authorList>
    </citation>
    <scope>NUCLEOTIDE SEQUENCE [LARGE SCALE GENOMIC DNA]</scope>
    <source>
        <strain evidence="2 3">D13</strain>
    </source>
</reference>
<reference evidence="2 3" key="1">
    <citation type="submission" date="2018-03" db="EMBL/GenBank/DDBJ databases">
        <title>Ahniella affigens gen. nov., sp. nov., a gammaproteobacterium isolated from sandy soil near a stream.</title>
        <authorList>
            <person name="Ko Y."/>
            <person name="Kim J.-H."/>
        </authorList>
    </citation>
    <scope>NUCLEOTIDE SEQUENCE [LARGE SCALE GENOMIC DNA]</scope>
    <source>
        <strain evidence="2 3">D13</strain>
    </source>
</reference>
<name>A0A2P1PQ15_9GAMM</name>
<keyword evidence="1" id="KW-0812">Transmembrane</keyword>
<evidence type="ECO:0000256" key="1">
    <source>
        <dbReference type="SAM" id="Phobius"/>
    </source>
</evidence>
<feature type="transmembrane region" description="Helical" evidence="1">
    <location>
        <begin position="48"/>
        <end position="69"/>
    </location>
</feature>
<evidence type="ECO:0000313" key="2">
    <source>
        <dbReference type="EMBL" id="AVP96937.1"/>
    </source>
</evidence>
<organism evidence="2 3">
    <name type="scientific">Ahniella affigens</name>
    <dbReference type="NCBI Taxonomy" id="2021234"/>
    <lineage>
        <taxon>Bacteria</taxon>
        <taxon>Pseudomonadati</taxon>
        <taxon>Pseudomonadota</taxon>
        <taxon>Gammaproteobacteria</taxon>
        <taxon>Lysobacterales</taxon>
        <taxon>Rhodanobacteraceae</taxon>
        <taxon>Ahniella</taxon>
    </lineage>
</organism>
<gene>
    <name evidence="2" type="ORF">C7S18_06870</name>
</gene>